<evidence type="ECO:0000256" key="5">
    <source>
        <dbReference type="ARBA" id="ARBA00022598"/>
    </source>
</evidence>
<sequence>MAEFLLELASEEIPARMQARAAEELRRRAAAHLDKAGLAHAEIATYVTPRRLALVVEGLPHSQPDTSEEKRGPKVGAPEKAVQGFLRGAGLTSIEEAEVRETEKGRFYYAVRHIPGRATPEVLAEIVPELVRELPWPKSMRWGTHGLRYVRPLHSILALFDGRPVPGELDLDGDTLAFGRVTRGHPFLAPDAFTVESAADYRAQLHAASVMVDPDERRESIRRQAAEAAGREGLTPKADEGLLAENAGLTEWPVVHMGTIDEQFMTLPPEVLTVSMRTHQKYFAVEHPDGQLANRFLVVANIETADDGAAVVAGNERVLRARLADAAFFWDQDRKTPLRDRVGDLAGVVFHARLGTLYDKVGRMDALAVHLAETVGADRDKASSGARLAKADLTTAMVDEFPELQGLMGSYYAEADNEHAEVVRAVADHYAPQGPGEACPSAPEAVAVALADKLDTLAGFFAIDEKPTGSKDPFALRRAALGVIRLIVENELRLPLAAPIREALRLQNAEARQALAERAPHAAGETAAGETQLVGELLSFLTDRLKVVLRGKGVRHDLIAACFAVEKPDGGAEDDLVRLLARVDALERFLKSDDGANLLTAYRRAARIVEKEEKKDKARFDAPVDRDRLTAEAEHALHEALTAAAGEAHAALAREDFTAAMRALAALRRPVDAFFDGVTVNADDPALRANRLRLLKQIGATLARVADFSNIEG</sequence>
<gene>
    <name evidence="11" type="primary">glyS</name>
    <name evidence="13" type="ORF">SAMN05216241_10121</name>
</gene>
<comment type="similarity">
    <text evidence="2 11">Belongs to the class-II aminoacyl-tRNA synthetase family.</text>
</comment>
<evidence type="ECO:0000256" key="11">
    <source>
        <dbReference type="HAMAP-Rule" id="MF_00255"/>
    </source>
</evidence>
<dbReference type="PRINTS" id="PR01045">
    <property type="entry name" value="TRNASYNTHGB"/>
</dbReference>
<evidence type="ECO:0000256" key="6">
    <source>
        <dbReference type="ARBA" id="ARBA00022741"/>
    </source>
</evidence>
<dbReference type="HAMAP" id="MF_00255">
    <property type="entry name" value="Gly_tRNA_synth_beta"/>
    <property type="match status" value="1"/>
</dbReference>
<protein>
    <recommendedName>
        <fullName evidence="11">Glycine--tRNA ligase beta subunit</fullName>
        <ecNumber evidence="11">6.1.1.14</ecNumber>
    </recommendedName>
    <alternativeName>
        <fullName evidence="11">Glycyl-tRNA synthetase beta subunit</fullName>
        <shortName evidence="11">GlyRS</shortName>
    </alternativeName>
</protein>
<dbReference type="GO" id="GO:0006426">
    <property type="term" value="P:glycyl-tRNA aminoacylation"/>
    <property type="evidence" value="ECO:0007669"/>
    <property type="project" value="UniProtKB-UniRule"/>
</dbReference>
<dbReference type="EMBL" id="FNCE01000001">
    <property type="protein sequence ID" value="SDF41529.1"/>
    <property type="molecule type" value="Genomic_DNA"/>
</dbReference>
<evidence type="ECO:0000313" key="13">
    <source>
        <dbReference type="EMBL" id="SDF41529.1"/>
    </source>
</evidence>
<dbReference type="STRING" id="1082479.SAMN05216241_10121"/>
<name>A0A1G7KXP6_9PROT</name>
<evidence type="ECO:0000259" key="12">
    <source>
        <dbReference type="Pfam" id="PF05746"/>
    </source>
</evidence>
<evidence type="ECO:0000256" key="8">
    <source>
        <dbReference type="ARBA" id="ARBA00022917"/>
    </source>
</evidence>
<evidence type="ECO:0000256" key="2">
    <source>
        <dbReference type="ARBA" id="ARBA00008226"/>
    </source>
</evidence>
<comment type="subcellular location">
    <subcellularLocation>
        <location evidence="1 11">Cytoplasm</location>
    </subcellularLocation>
</comment>
<feature type="domain" description="DALR anticodon binding" evidence="12">
    <location>
        <begin position="599"/>
        <end position="704"/>
    </location>
</feature>
<dbReference type="InterPro" id="IPR008909">
    <property type="entry name" value="DALR_anticod-bd"/>
</dbReference>
<reference evidence="13 14" key="1">
    <citation type="submission" date="2016-10" db="EMBL/GenBank/DDBJ databases">
        <authorList>
            <person name="de Groot N.N."/>
        </authorList>
    </citation>
    <scope>NUCLEOTIDE SEQUENCE [LARGE SCALE GENOMIC DNA]</scope>
    <source>
        <strain evidence="13 14">DSM 25584</strain>
    </source>
</reference>
<dbReference type="SUPFAM" id="SSF109604">
    <property type="entry name" value="HD-domain/PDEase-like"/>
    <property type="match status" value="1"/>
</dbReference>
<keyword evidence="9 11" id="KW-0030">Aminoacyl-tRNA synthetase</keyword>
<keyword evidence="7 11" id="KW-0067">ATP-binding</keyword>
<comment type="subunit">
    <text evidence="3 11">Tetramer of two alpha and two beta subunits.</text>
</comment>
<evidence type="ECO:0000256" key="4">
    <source>
        <dbReference type="ARBA" id="ARBA00022490"/>
    </source>
</evidence>
<dbReference type="GO" id="GO:0004820">
    <property type="term" value="F:glycine-tRNA ligase activity"/>
    <property type="evidence" value="ECO:0007669"/>
    <property type="project" value="UniProtKB-UniRule"/>
</dbReference>
<dbReference type="Proteomes" id="UP000199415">
    <property type="component" value="Unassembled WGS sequence"/>
</dbReference>
<accession>A0A1G7KXP6</accession>
<dbReference type="RefSeq" id="WP_090018092.1">
    <property type="nucleotide sequence ID" value="NZ_FNCE01000001.1"/>
</dbReference>
<evidence type="ECO:0000256" key="3">
    <source>
        <dbReference type="ARBA" id="ARBA00011209"/>
    </source>
</evidence>
<dbReference type="PANTHER" id="PTHR30075:SF2">
    <property type="entry name" value="GLYCINE--TRNA LIGASE, CHLOROPLASTIC_MITOCHONDRIAL 2"/>
    <property type="match status" value="1"/>
</dbReference>
<dbReference type="GO" id="GO:0004814">
    <property type="term" value="F:arginine-tRNA ligase activity"/>
    <property type="evidence" value="ECO:0007669"/>
    <property type="project" value="InterPro"/>
</dbReference>
<organism evidence="13 14">
    <name type="scientific">Limimonas halophila</name>
    <dbReference type="NCBI Taxonomy" id="1082479"/>
    <lineage>
        <taxon>Bacteria</taxon>
        <taxon>Pseudomonadati</taxon>
        <taxon>Pseudomonadota</taxon>
        <taxon>Alphaproteobacteria</taxon>
        <taxon>Rhodospirillales</taxon>
        <taxon>Rhodovibrionaceae</taxon>
        <taxon>Limimonas</taxon>
    </lineage>
</organism>
<keyword evidence="8 11" id="KW-0648">Protein biosynthesis</keyword>
<evidence type="ECO:0000256" key="10">
    <source>
        <dbReference type="ARBA" id="ARBA00047937"/>
    </source>
</evidence>
<evidence type="ECO:0000256" key="7">
    <source>
        <dbReference type="ARBA" id="ARBA00022840"/>
    </source>
</evidence>
<evidence type="ECO:0000256" key="9">
    <source>
        <dbReference type="ARBA" id="ARBA00023146"/>
    </source>
</evidence>
<evidence type="ECO:0000256" key="1">
    <source>
        <dbReference type="ARBA" id="ARBA00004496"/>
    </source>
</evidence>
<dbReference type="Pfam" id="PF02092">
    <property type="entry name" value="tRNA_synt_2f"/>
    <property type="match status" value="1"/>
</dbReference>
<dbReference type="Pfam" id="PF05746">
    <property type="entry name" value="DALR_1"/>
    <property type="match status" value="1"/>
</dbReference>
<dbReference type="PANTHER" id="PTHR30075">
    <property type="entry name" value="GLYCYL-TRNA SYNTHETASE"/>
    <property type="match status" value="1"/>
</dbReference>
<dbReference type="EC" id="6.1.1.14" evidence="11"/>
<proteinExistence type="inferred from homology"/>
<dbReference type="NCBIfam" id="TIGR00211">
    <property type="entry name" value="glyS"/>
    <property type="match status" value="1"/>
</dbReference>
<keyword evidence="4 11" id="KW-0963">Cytoplasm</keyword>
<keyword evidence="5 11" id="KW-0436">Ligase</keyword>
<keyword evidence="6 11" id="KW-0547">Nucleotide-binding</keyword>
<dbReference type="GO" id="GO:0005524">
    <property type="term" value="F:ATP binding"/>
    <property type="evidence" value="ECO:0007669"/>
    <property type="project" value="UniProtKB-UniRule"/>
</dbReference>
<dbReference type="OrthoDB" id="9775440at2"/>
<dbReference type="GO" id="GO:0006420">
    <property type="term" value="P:arginyl-tRNA aminoacylation"/>
    <property type="evidence" value="ECO:0007669"/>
    <property type="project" value="InterPro"/>
</dbReference>
<dbReference type="GO" id="GO:0005829">
    <property type="term" value="C:cytosol"/>
    <property type="evidence" value="ECO:0007669"/>
    <property type="project" value="TreeGrafter"/>
</dbReference>
<dbReference type="InterPro" id="IPR006194">
    <property type="entry name" value="Gly-tRNA-synth_heterodimer"/>
</dbReference>
<dbReference type="AlphaFoldDB" id="A0A1G7KXP6"/>
<dbReference type="InterPro" id="IPR015944">
    <property type="entry name" value="Gly-tRNA-synth_bsu"/>
</dbReference>
<comment type="catalytic activity">
    <reaction evidence="10 11">
        <text>tRNA(Gly) + glycine + ATP = glycyl-tRNA(Gly) + AMP + diphosphate</text>
        <dbReference type="Rhea" id="RHEA:16013"/>
        <dbReference type="Rhea" id="RHEA-COMP:9664"/>
        <dbReference type="Rhea" id="RHEA-COMP:9683"/>
        <dbReference type="ChEBI" id="CHEBI:30616"/>
        <dbReference type="ChEBI" id="CHEBI:33019"/>
        <dbReference type="ChEBI" id="CHEBI:57305"/>
        <dbReference type="ChEBI" id="CHEBI:78442"/>
        <dbReference type="ChEBI" id="CHEBI:78522"/>
        <dbReference type="ChEBI" id="CHEBI:456215"/>
        <dbReference type="EC" id="6.1.1.14"/>
    </reaction>
</comment>
<dbReference type="PROSITE" id="PS50861">
    <property type="entry name" value="AA_TRNA_LIGASE_II_GLYAB"/>
    <property type="match status" value="1"/>
</dbReference>
<evidence type="ECO:0000313" key="14">
    <source>
        <dbReference type="Proteomes" id="UP000199415"/>
    </source>
</evidence>
<keyword evidence="14" id="KW-1185">Reference proteome</keyword>